<keyword evidence="2" id="KW-0645">Protease</keyword>
<evidence type="ECO:0000313" key="3">
    <source>
        <dbReference type="Proteomes" id="UP000295726"/>
    </source>
</evidence>
<keyword evidence="3" id="KW-1185">Reference proteome</keyword>
<dbReference type="SUPFAM" id="SSF55166">
    <property type="entry name" value="Hedgehog/DD-peptidase"/>
    <property type="match status" value="1"/>
</dbReference>
<dbReference type="RefSeq" id="WP_132380918.1">
    <property type="nucleotide sequence ID" value="NZ_SLZZ01000010.1"/>
</dbReference>
<evidence type="ECO:0000259" key="1">
    <source>
        <dbReference type="Pfam" id="PF02557"/>
    </source>
</evidence>
<dbReference type="AlphaFoldDB" id="A0A4R3K7J2"/>
<dbReference type="PANTHER" id="PTHR34385:SF1">
    <property type="entry name" value="PEPTIDOGLYCAN L-ALANYL-D-GLUTAMATE ENDOPEPTIDASE CWLK"/>
    <property type="match status" value="1"/>
</dbReference>
<dbReference type="PANTHER" id="PTHR34385">
    <property type="entry name" value="D-ALANYL-D-ALANINE CARBOXYPEPTIDASE"/>
    <property type="match status" value="1"/>
</dbReference>
<dbReference type="EMBL" id="SLZZ01000010">
    <property type="protein sequence ID" value="TCS78819.1"/>
    <property type="molecule type" value="Genomic_DNA"/>
</dbReference>
<dbReference type="InterPro" id="IPR003709">
    <property type="entry name" value="VanY-like_core_dom"/>
</dbReference>
<keyword evidence="2" id="KW-0378">Hydrolase</keyword>
<accession>A0A4R3K7J2</accession>
<dbReference type="Gene3D" id="3.30.1380.10">
    <property type="match status" value="1"/>
</dbReference>
<dbReference type="CDD" id="cd14852">
    <property type="entry name" value="LD-carboxypeptidase"/>
    <property type="match status" value="1"/>
</dbReference>
<dbReference type="Proteomes" id="UP000295726">
    <property type="component" value="Unassembled WGS sequence"/>
</dbReference>
<reference evidence="2 3" key="1">
    <citation type="submission" date="2019-03" db="EMBL/GenBank/DDBJ databases">
        <title>Genomic Encyclopedia of Type Strains, Phase IV (KMG-IV): sequencing the most valuable type-strain genomes for metagenomic binning, comparative biology and taxonomic classification.</title>
        <authorList>
            <person name="Goeker M."/>
        </authorList>
    </citation>
    <scope>NUCLEOTIDE SEQUENCE [LARGE SCALE GENOMIC DNA]</scope>
    <source>
        <strain evidence="2 3">DSM 29489</strain>
    </source>
</reference>
<keyword evidence="2" id="KW-0121">Carboxypeptidase</keyword>
<name>A0A4R3K7J2_9FIRM</name>
<comment type="caution">
    <text evidence="2">The sequence shown here is derived from an EMBL/GenBank/DDBJ whole genome shotgun (WGS) entry which is preliminary data.</text>
</comment>
<dbReference type="Pfam" id="PF02557">
    <property type="entry name" value="VanY"/>
    <property type="match status" value="1"/>
</dbReference>
<proteinExistence type="predicted"/>
<dbReference type="InterPro" id="IPR009045">
    <property type="entry name" value="Zn_M74/Hedgehog-like"/>
</dbReference>
<dbReference type="InterPro" id="IPR058193">
    <property type="entry name" value="VanY/YodJ_core_dom"/>
</dbReference>
<sequence>MNVKFTKRMKKVLILGIVCGTVLGTVITFAAARRAVDKKKTVMAETEKKWQAENKRLQSQIQTESEVGKSVEAAASLSEKQPDDWALVLVNDCHPLDTKYVPELTEITSENSVDARIAEDTKKMLSDAKGAGLNVHILSAYRSYDDQTAVFNDTMQDWVNQGESYLDAYNETKKSVAVPGYSEHALGLALDITSEDYQGLDEKQADTPETKWLMKNCYKYGFILRYPSEKMETTGITYEPWHYRYVGKDAAKEITEKGITLEEYLGVK</sequence>
<evidence type="ECO:0000313" key="2">
    <source>
        <dbReference type="EMBL" id="TCS78819.1"/>
    </source>
</evidence>
<gene>
    <name evidence="2" type="ORF">EDD59_11029</name>
</gene>
<dbReference type="GO" id="GO:0006508">
    <property type="term" value="P:proteolysis"/>
    <property type="evidence" value="ECO:0007669"/>
    <property type="project" value="InterPro"/>
</dbReference>
<dbReference type="InterPro" id="IPR052179">
    <property type="entry name" value="DD-CPase-like"/>
</dbReference>
<organism evidence="2 3">
    <name type="scientific">Muricomes intestini</name>
    <dbReference type="NCBI Taxonomy" id="1796634"/>
    <lineage>
        <taxon>Bacteria</taxon>
        <taxon>Bacillati</taxon>
        <taxon>Bacillota</taxon>
        <taxon>Clostridia</taxon>
        <taxon>Lachnospirales</taxon>
        <taxon>Lachnospiraceae</taxon>
        <taxon>Muricomes</taxon>
    </lineage>
</organism>
<dbReference type="GO" id="GO:0004180">
    <property type="term" value="F:carboxypeptidase activity"/>
    <property type="evidence" value="ECO:0007669"/>
    <property type="project" value="UniProtKB-KW"/>
</dbReference>
<protein>
    <submittedName>
        <fullName evidence="2">D-alanyl-D-alanine carboxypeptidase</fullName>
    </submittedName>
</protein>
<feature type="domain" description="D-alanyl-D-alanine carboxypeptidase-like core" evidence="1">
    <location>
        <begin position="111"/>
        <end position="248"/>
    </location>
</feature>
<dbReference type="OrthoDB" id="9792074at2"/>